<dbReference type="eggNOG" id="ENOG502RQJA">
    <property type="taxonomic scope" value="Eukaryota"/>
</dbReference>
<sequence length="199" mass="22344">MVTDKCVTTALCKSPSIGIKQCDRFGNIVKRFQVSFTDDKEYTKCCNMLSLTFKFCLSNKDTSRSSSSSSAMLSSSQVVPVASSQIQQQNSQSFVHYISQTQPTQQQQVYYPVISSQPEAKVAFMPPNQEFTYPSITPSNPTHVYAHLPEPIPDINMGNIDELKKLTDSSLRAAIRNQIKSNPEFVEFVSRLDRIIDDI</sequence>
<dbReference type="GO" id="GO:0007131">
    <property type="term" value="P:reciprocal meiotic recombination"/>
    <property type="evidence" value="ECO:0007669"/>
    <property type="project" value="InterPro"/>
</dbReference>
<dbReference type="Proteomes" id="UP000002037">
    <property type="component" value="Unassembled WGS sequence"/>
</dbReference>
<accession>C5M892</accession>
<evidence type="ECO:0000313" key="2">
    <source>
        <dbReference type="Proteomes" id="UP000002037"/>
    </source>
</evidence>
<reference evidence="1 2" key="1">
    <citation type="journal article" date="2009" name="Nature">
        <title>Evolution of pathogenicity and sexual reproduction in eight Candida genomes.</title>
        <authorList>
            <person name="Butler G."/>
            <person name="Rasmussen M.D."/>
            <person name="Lin M.F."/>
            <person name="Santos M.A."/>
            <person name="Sakthikumar S."/>
            <person name="Munro C.A."/>
            <person name="Rheinbay E."/>
            <person name="Grabherr M."/>
            <person name="Forche A."/>
            <person name="Reedy J.L."/>
            <person name="Agrafioti I."/>
            <person name="Arnaud M.B."/>
            <person name="Bates S."/>
            <person name="Brown A.J."/>
            <person name="Brunke S."/>
            <person name="Costanzo M.C."/>
            <person name="Fitzpatrick D.A."/>
            <person name="de Groot P.W."/>
            <person name="Harris D."/>
            <person name="Hoyer L.L."/>
            <person name="Hube B."/>
            <person name="Klis F.M."/>
            <person name="Kodira C."/>
            <person name="Lennard N."/>
            <person name="Logue M.E."/>
            <person name="Martin R."/>
            <person name="Neiman A.M."/>
            <person name="Nikolaou E."/>
            <person name="Quail M.A."/>
            <person name="Quinn J."/>
            <person name="Santos M.C."/>
            <person name="Schmitzberger F.F."/>
            <person name="Sherlock G."/>
            <person name="Shah P."/>
            <person name="Silverstein K.A."/>
            <person name="Skrzypek M.S."/>
            <person name="Soll D."/>
            <person name="Staggs R."/>
            <person name="Stansfield I."/>
            <person name="Stumpf M.P."/>
            <person name="Sudbery P.E."/>
            <person name="Srikantha T."/>
            <person name="Zeng Q."/>
            <person name="Berman J."/>
            <person name="Berriman M."/>
            <person name="Heitman J."/>
            <person name="Gow N.A."/>
            <person name="Lorenz M.C."/>
            <person name="Birren B.W."/>
            <person name="Kellis M."/>
            <person name="Cuomo C.A."/>
        </authorList>
    </citation>
    <scope>NUCLEOTIDE SEQUENCE [LARGE SCALE GENOMIC DNA]</scope>
    <source>
        <strain evidence="2">ATCC MYA-3404 / T1</strain>
    </source>
</reference>
<dbReference type="GeneID" id="8297337"/>
<dbReference type="RefSeq" id="XP_002548317.1">
    <property type="nucleotide sequence ID" value="XM_002548271.1"/>
</dbReference>
<name>C5M892_CANTT</name>
<gene>
    <name evidence="1" type="ORF">CTRG_02614</name>
</gene>
<dbReference type="InterPro" id="IPR004354">
    <property type="entry name" value="Meiotic_Rec114"/>
</dbReference>
<dbReference type="KEGG" id="ctp:CTRG_02614"/>
<evidence type="ECO:0000313" key="1">
    <source>
        <dbReference type="EMBL" id="EER33796.1"/>
    </source>
</evidence>
<dbReference type="EMBL" id="GG692397">
    <property type="protein sequence ID" value="EER33796.1"/>
    <property type="molecule type" value="Genomic_DNA"/>
</dbReference>
<organism evidence="1 2">
    <name type="scientific">Candida tropicalis (strain ATCC MYA-3404 / T1)</name>
    <name type="common">Yeast</name>
    <dbReference type="NCBI Taxonomy" id="294747"/>
    <lineage>
        <taxon>Eukaryota</taxon>
        <taxon>Fungi</taxon>
        <taxon>Dikarya</taxon>
        <taxon>Ascomycota</taxon>
        <taxon>Saccharomycotina</taxon>
        <taxon>Pichiomycetes</taxon>
        <taxon>Debaryomycetaceae</taxon>
        <taxon>Candida/Lodderomyces clade</taxon>
        <taxon>Candida</taxon>
    </lineage>
</organism>
<proteinExistence type="predicted"/>
<dbReference type="VEuPathDB" id="FungiDB:CTRG_02614"/>
<keyword evidence="2" id="KW-1185">Reference proteome</keyword>
<dbReference type="HOGENOM" id="CLU_1372028_0_0_1"/>
<dbReference type="OrthoDB" id="4022833at2759"/>
<dbReference type="AlphaFoldDB" id="C5M892"/>
<dbReference type="Pfam" id="PF03525">
    <property type="entry name" value="Meiotic_rec114"/>
    <property type="match status" value="1"/>
</dbReference>
<protein>
    <submittedName>
        <fullName evidence="1">Uncharacterized protein</fullName>
    </submittedName>
</protein>